<proteinExistence type="predicted"/>
<dbReference type="HOGENOM" id="CLU_1496536_0_0_1"/>
<name>K1X4F7_MARBU</name>
<evidence type="ECO:0000256" key="1">
    <source>
        <dbReference type="SAM" id="Phobius"/>
    </source>
</evidence>
<dbReference type="InParanoid" id="K1X4F7"/>
<dbReference type="Proteomes" id="UP000006753">
    <property type="component" value="Unassembled WGS sequence"/>
</dbReference>
<evidence type="ECO:0000313" key="3">
    <source>
        <dbReference type="Proteomes" id="UP000006753"/>
    </source>
</evidence>
<reference evidence="2 3" key="1">
    <citation type="journal article" date="2012" name="BMC Genomics">
        <title>Sequencing the genome of Marssonina brunnea reveals fungus-poplar co-evolution.</title>
        <authorList>
            <person name="Zhu S."/>
            <person name="Cao Y.-Z."/>
            <person name="Jiang C."/>
            <person name="Tan B.-Y."/>
            <person name="Wang Z."/>
            <person name="Feng S."/>
            <person name="Zhang L."/>
            <person name="Su X.-H."/>
            <person name="Brejova B."/>
            <person name="Vinar T."/>
            <person name="Xu M."/>
            <person name="Wang M.-X."/>
            <person name="Zhang S.-G."/>
            <person name="Huang M.-R."/>
            <person name="Wu R."/>
            <person name="Zhou Y."/>
        </authorList>
    </citation>
    <scope>NUCLEOTIDE SEQUENCE [LARGE SCALE GENOMIC DNA]</scope>
    <source>
        <strain evidence="2 3">MB_m1</strain>
    </source>
</reference>
<dbReference type="eggNOG" id="ENOG502RSXA">
    <property type="taxonomic scope" value="Eukaryota"/>
</dbReference>
<sequence length="180" mass="21020">MAFKAINDTASLGGIILTLLVYGVYLRLFKTDSLAMFIIKRRKAFRAATKEIRRLQAKRKVKDALVMRNRPNTLETLNLLLQLNVKVYKELTRQLTTLATKIKSRSRKLKSSLTVRYSPRHFFASIKEFKDFNEQFLNHESDIIIVFFTYKKKANIALFTKLKNEKVIITLGEQFVESRL</sequence>
<dbReference type="KEGG" id="mbe:MBM_01904"/>
<accession>K1X4F7</accession>
<keyword evidence="1" id="KW-0472">Membrane</keyword>
<dbReference type="AlphaFoldDB" id="K1X4F7"/>
<feature type="transmembrane region" description="Helical" evidence="1">
    <location>
        <begin position="12"/>
        <end position="29"/>
    </location>
</feature>
<evidence type="ECO:0000313" key="2">
    <source>
        <dbReference type="EMBL" id="EKD19952.1"/>
    </source>
</evidence>
<gene>
    <name evidence="2" type="ORF">MBM_01904</name>
</gene>
<dbReference type="OrthoDB" id="3563815at2759"/>
<keyword evidence="1" id="KW-0812">Transmembrane</keyword>
<dbReference type="EMBL" id="JH921430">
    <property type="protein sequence ID" value="EKD19952.1"/>
    <property type="molecule type" value="Genomic_DNA"/>
</dbReference>
<keyword evidence="3" id="KW-1185">Reference proteome</keyword>
<protein>
    <submittedName>
        <fullName evidence="2">Uncharacterized protein</fullName>
    </submittedName>
</protein>
<keyword evidence="1" id="KW-1133">Transmembrane helix</keyword>
<organism evidence="2 3">
    <name type="scientific">Marssonina brunnea f. sp. multigermtubi (strain MB_m1)</name>
    <name type="common">Marssonina leaf spot fungus</name>
    <dbReference type="NCBI Taxonomy" id="1072389"/>
    <lineage>
        <taxon>Eukaryota</taxon>
        <taxon>Fungi</taxon>
        <taxon>Dikarya</taxon>
        <taxon>Ascomycota</taxon>
        <taxon>Pezizomycotina</taxon>
        <taxon>Leotiomycetes</taxon>
        <taxon>Helotiales</taxon>
        <taxon>Drepanopezizaceae</taxon>
        <taxon>Drepanopeziza</taxon>
    </lineage>
</organism>